<evidence type="ECO:0000259" key="4">
    <source>
        <dbReference type="PROSITE" id="PS01124"/>
    </source>
</evidence>
<sequence length="282" mass="32018">MNIQQFLPKQSLNPFVQQYFLLEDFTADTTFAGQQLFSLGNQYLVFVLKGEITFRPSDHAPFTLPDASVVGPFTCSGSVKLSGPSSAVIVQLNACGSHRLLGLSMDTVTNYYRDLSKLDAGQWKYLGRELASANDIVSLLDRALEKALREQERSLQGVDEILEHLLLQNGNVDMESVALYFKTSRHTLERRFMEVTGLTPQMFSRIARFNMAMSSIKEDMHTQQWQSVLQDCGYGDQTHFIKDFLYFGAPKAEKEPKTPQVSLRKIFKLAETMYPQYRTALN</sequence>
<evidence type="ECO:0000313" key="6">
    <source>
        <dbReference type="Proteomes" id="UP001162741"/>
    </source>
</evidence>
<proteinExistence type="predicted"/>
<accession>A0ABY6IVB0</accession>
<evidence type="ECO:0000256" key="2">
    <source>
        <dbReference type="ARBA" id="ARBA00023125"/>
    </source>
</evidence>
<dbReference type="InterPro" id="IPR018060">
    <property type="entry name" value="HTH_AraC"/>
</dbReference>
<dbReference type="Pfam" id="PF12833">
    <property type="entry name" value="HTH_18"/>
    <property type="match status" value="1"/>
</dbReference>
<dbReference type="InterPro" id="IPR050204">
    <property type="entry name" value="AraC_XylS_family_regulators"/>
</dbReference>
<dbReference type="PROSITE" id="PS01124">
    <property type="entry name" value="HTH_ARAC_FAMILY_2"/>
    <property type="match status" value="1"/>
</dbReference>
<dbReference type="Gene3D" id="1.10.10.60">
    <property type="entry name" value="Homeodomain-like"/>
    <property type="match status" value="1"/>
</dbReference>
<dbReference type="InterPro" id="IPR046532">
    <property type="entry name" value="DUF6597"/>
</dbReference>
<keyword evidence="3" id="KW-0804">Transcription</keyword>
<dbReference type="RefSeq" id="WP_264279761.1">
    <property type="nucleotide sequence ID" value="NZ_CP107006.1"/>
</dbReference>
<gene>
    <name evidence="5" type="ORF">MKQ68_14540</name>
</gene>
<dbReference type="SMART" id="SM00342">
    <property type="entry name" value="HTH_ARAC"/>
    <property type="match status" value="1"/>
</dbReference>
<evidence type="ECO:0000256" key="3">
    <source>
        <dbReference type="ARBA" id="ARBA00023163"/>
    </source>
</evidence>
<dbReference type="Proteomes" id="UP001162741">
    <property type="component" value="Chromosome"/>
</dbReference>
<organism evidence="5 6">
    <name type="scientific">Chitinophaga horti</name>
    <dbReference type="NCBI Taxonomy" id="2920382"/>
    <lineage>
        <taxon>Bacteria</taxon>
        <taxon>Pseudomonadati</taxon>
        <taxon>Bacteroidota</taxon>
        <taxon>Chitinophagia</taxon>
        <taxon>Chitinophagales</taxon>
        <taxon>Chitinophagaceae</taxon>
        <taxon>Chitinophaga</taxon>
    </lineage>
</organism>
<dbReference type="PANTHER" id="PTHR46796">
    <property type="entry name" value="HTH-TYPE TRANSCRIPTIONAL ACTIVATOR RHAS-RELATED"/>
    <property type="match status" value="1"/>
</dbReference>
<evidence type="ECO:0000313" key="5">
    <source>
        <dbReference type="EMBL" id="UYQ91308.1"/>
    </source>
</evidence>
<keyword evidence="2" id="KW-0238">DNA-binding</keyword>
<name>A0ABY6IVB0_9BACT</name>
<dbReference type="EMBL" id="CP107006">
    <property type="protein sequence ID" value="UYQ91308.1"/>
    <property type="molecule type" value="Genomic_DNA"/>
</dbReference>
<dbReference type="Pfam" id="PF20240">
    <property type="entry name" value="DUF6597"/>
    <property type="match status" value="1"/>
</dbReference>
<feature type="domain" description="HTH araC/xylS-type" evidence="4">
    <location>
        <begin position="156"/>
        <end position="244"/>
    </location>
</feature>
<evidence type="ECO:0000256" key="1">
    <source>
        <dbReference type="ARBA" id="ARBA00023015"/>
    </source>
</evidence>
<protein>
    <submittedName>
        <fullName evidence="5">AraC family transcriptional regulator</fullName>
    </submittedName>
</protein>
<keyword evidence="1" id="KW-0805">Transcription regulation</keyword>
<reference evidence="5" key="1">
    <citation type="submission" date="2022-10" db="EMBL/GenBank/DDBJ databases">
        <title>Chitinophaga sp. nov., isolated from soil.</title>
        <authorList>
            <person name="Jeon C.O."/>
        </authorList>
    </citation>
    <scope>NUCLEOTIDE SEQUENCE</scope>
    <source>
        <strain evidence="5">R8</strain>
    </source>
</reference>
<keyword evidence="6" id="KW-1185">Reference proteome</keyword>